<proteinExistence type="inferred from homology"/>
<feature type="transmembrane region" description="Helical" evidence="6">
    <location>
        <begin position="113"/>
        <end position="129"/>
    </location>
</feature>
<keyword evidence="3 6" id="KW-0812">Transmembrane</keyword>
<dbReference type="Pfam" id="PF05978">
    <property type="entry name" value="UNC-93"/>
    <property type="match status" value="2"/>
</dbReference>
<dbReference type="PANTHER" id="PTHR23294">
    <property type="entry name" value="ET TRANSLATION PRODUCT-RELATED"/>
    <property type="match status" value="1"/>
</dbReference>
<feature type="transmembrane region" description="Helical" evidence="6">
    <location>
        <begin position="79"/>
        <end position="98"/>
    </location>
</feature>
<evidence type="ECO:0000256" key="4">
    <source>
        <dbReference type="ARBA" id="ARBA00022989"/>
    </source>
</evidence>
<protein>
    <submittedName>
        <fullName evidence="7">Uncharacterized protein</fullName>
    </submittedName>
</protein>
<dbReference type="InterPro" id="IPR036259">
    <property type="entry name" value="MFS_trans_sf"/>
</dbReference>
<keyword evidence="4 6" id="KW-1133">Transmembrane helix</keyword>
<evidence type="ECO:0000256" key="1">
    <source>
        <dbReference type="ARBA" id="ARBA00004141"/>
    </source>
</evidence>
<feature type="transmembrane region" description="Helical" evidence="6">
    <location>
        <begin position="215"/>
        <end position="234"/>
    </location>
</feature>
<evidence type="ECO:0000256" key="6">
    <source>
        <dbReference type="SAM" id="Phobius"/>
    </source>
</evidence>
<sequence length="287" mass="31364">MLGFGQLAMMVGYDSESFILESVIHSIHEREPETISPYAGYYGQAVIFAAYTIASFLAPSILNVTTAKTMLIMSAVSKLLFSAFTGISILAVVTFFMIPSKDVENCIESSEKRGTFVEALMGILISALSKRIKGFGLKPTMTIGAISVLVYCGLVHVSTPFEAPLRPTSEEPLLIYHSYPLIFVIAFAAGVSDCCINGVRAVICALVLPERRVQSYSVARMYHAGACTVCFFFSPVTPLYVYTIGLSVLSVIATIVFYRVADSTKSMERKLTQISMEKKKIAEMQVC</sequence>
<comment type="similarity">
    <text evidence="2">Belongs to the unc-93 family.</text>
</comment>
<evidence type="ECO:0000313" key="7">
    <source>
        <dbReference type="EnsemblMetazoa" id="CJA13102c.1"/>
    </source>
</evidence>
<feature type="transmembrane region" description="Helical" evidence="6">
    <location>
        <begin position="240"/>
        <end position="261"/>
    </location>
</feature>
<keyword evidence="5 6" id="KW-0472">Membrane</keyword>
<evidence type="ECO:0000313" key="8">
    <source>
        <dbReference type="Proteomes" id="UP000005237"/>
    </source>
</evidence>
<dbReference type="InterPro" id="IPR010291">
    <property type="entry name" value="Ion_channel_UNC-93"/>
</dbReference>
<dbReference type="PANTHER" id="PTHR23294:SF10">
    <property type="entry name" value="UNC93-LIKE PROTEIN MFSD11"/>
    <property type="match status" value="1"/>
</dbReference>
<dbReference type="GO" id="GO:0016020">
    <property type="term" value="C:membrane"/>
    <property type="evidence" value="ECO:0007669"/>
    <property type="project" value="UniProtKB-SubCell"/>
</dbReference>
<feature type="transmembrane region" description="Helical" evidence="6">
    <location>
        <begin position="39"/>
        <end position="58"/>
    </location>
</feature>
<evidence type="ECO:0000256" key="3">
    <source>
        <dbReference type="ARBA" id="ARBA00022692"/>
    </source>
</evidence>
<name>A0A8R1DVN2_CAEJA</name>
<evidence type="ECO:0000256" key="5">
    <source>
        <dbReference type="ARBA" id="ARBA00023136"/>
    </source>
</evidence>
<organism evidence="7 8">
    <name type="scientific">Caenorhabditis japonica</name>
    <dbReference type="NCBI Taxonomy" id="281687"/>
    <lineage>
        <taxon>Eukaryota</taxon>
        <taxon>Metazoa</taxon>
        <taxon>Ecdysozoa</taxon>
        <taxon>Nematoda</taxon>
        <taxon>Chromadorea</taxon>
        <taxon>Rhabditida</taxon>
        <taxon>Rhabditina</taxon>
        <taxon>Rhabditomorpha</taxon>
        <taxon>Rhabditoidea</taxon>
        <taxon>Rhabditidae</taxon>
        <taxon>Peloderinae</taxon>
        <taxon>Caenorhabditis</taxon>
    </lineage>
</organism>
<feature type="transmembrane region" description="Helical" evidence="6">
    <location>
        <begin position="141"/>
        <end position="161"/>
    </location>
</feature>
<keyword evidence="8" id="KW-1185">Reference proteome</keyword>
<reference evidence="8" key="1">
    <citation type="submission" date="2010-08" db="EMBL/GenBank/DDBJ databases">
        <authorList>
            <consortium name="Caenorhabditis japonica Sequencing Consortium"/>
            <person name="Wilson R.K."/>
        </authorList>
    </citation>
    <scope>NUCLEOTIDE SEQUENCE [LARGE SCALE GENOMIC DNA]</scope>
    <source>
        <strain evidence="8">DF5081</strain>
    </source>
</reference>
<dbReference type="InterPro" id="IPR051617">
    <property type="entry name" value="UNC-93-like_regulator"/>
</dbReference>
<reference evidence="7" key="2">
    <citation type="submission" date="2022-06" db="UniProtKB">
        <authorList>
            <consortium name="EnsemblMetazoa"/>
        </authorList>
    </citation>
    <scope>IDENTIFICATION</scope>
    <source>
        <strain evidence="7">DF5081</strain>
    </source>
</reference>
<evidence type="ECO:0000256" key="2">
    <source>
        <dbReference type="ARBA" id="ARBA00009172"/>
    </source>
</evidence>
<feature type="transmembrane region" description="Helical" evidence="6">
    <location>
        <begin position="181"/>
        <end position="208"/>
    </location>
</feature>
<dbReference type="EnsemblMetazoa" id="CJA13102c.1">
    <property type="protein sequence ID" value="CJA13102c.1"/>
    <property type="gene ID" value="WBGene00132306"/>
</dbReference>
<dbReference type="AlphaFoldDB" id="A0A8R1DVN2"/>
<accession>A0A8R1DVN2</accession>
<dbReference type="SUPFAM" id="SSF103473">
    <property type="entry name" value="MFS general substrate transporter"/>
    <property type="match status" value="1"/>
</dbReference>
<comment type="subcellular location">
    <subcellularLocation>
        <location evidence="1">Membrane</location>
        <topology evidence="1">Multi-pass membrane protein</topology>
    </subcellularLocation>
</comment>
<dbReference type="Proteomes" id="UP000005237">
    <property type="component" value="Unassembled WGS sequence"/>
</dbReference>